<accession>U1GHG0</accession>
<organism evidence="1 2">
    <name type="scientific">Endocarpon pusillum (strain Z07020 / HMAS-L-300199)</name>
    <name type="common">Lichen-forming fungus</name>
    <dbReference type="NCBI Taxonomy" id="1263415"/>
    <lineage>
        <taxon>Eukaryota</taxon>
        <taxon>Fungi</taxon>
        <taxon>Dikarya</taxon>
        <taxon>Ascomycota</taxon>
        <taxon>Pezizomycotina</taxon>
        <taxon>Eurotiomycetes</taxon>
        <taxon>Chaetothyriomycetidae</taxon>
        <taxon>Verrucariales</taxon>
        <taxon>Verrucariaceae</taxon>
        <taxon>Endocarpon</taxon>
    </lineage>
</organism>
<dbReference type="AlphaFoldDB" id="U1GHG0"/>
<evidence type="ECO:0000313" key="1">
    <source>
        <dbReference type="EMBL" id="ERF71553.1"/>
    </source>
</evidence>
<dbReference type="GeneID" id="19235603"/>
<keyword evidence="2" id="KW-1185">Reference proteome</keyword>
<gene>
    <name evidence="1" type="ORF">EPUS_00542</name>
</gene>
<reference evidence="2" key="1">
    <citation type="journal article" date="2014" name="BMC Genomics">
        <title>Genome characteristics reveal the impact of lichenization on lichen-forming fungus Endocarpon pusillum Hedwig (Verrucariales, Ascomycota).</title>
        <authorList>
            <person name="Wang Y.-Y."/>
            <person name="Liu B."/>
            <person name="Zhang X.-Y."/>
            <person name="Zhou Q.-M."/>
            <person name="Zhang T."/>
            <person name="Li H."/>
            <person name="Yu Y.-F."/>
            <person name="Zhang X.-L."/>
            <person name="Hao X.-Y."/>
            <person name="Wang M."/>
            <person name="Wang L."/>
            <person name="Wei J.-C."/>
        </authorList>
    </citation>
    <scope>NUCLEOTIDE SEQUENCE [LARGE SCALE GENOMIC DNA]</scope>
    <source>
        <strain evidence="2">Z07020 / HMAS-L-300199</strain>
    </source>
</reference>
<proteinExistence type="predicted"/>
<protein>
    <submittedName>
        <fullName evidence="1">Uncharacterized protein</fullName>
    </submittedName>
</protein>
<evidence type="ECO:0000313" key="2">
    <source>
        <dbReference type="Proteomes" id="UP000019373"/>
    </source>
</evidence>
<dbReference type="EMBL" id="KE721204">
    <property type="protein sequence ID" value="ERF71553.1"/>
    <property type="molecule type" value="Genomic_DNA"/>
</dbReference>
<dbReference type="RefSeq" id="XP_007802762.1">
    <property type="nucleotide sequence ID" value="XM_007804571.1"/>
</dbReference>
<sequence>MASSTSSSAGIIAELANNLQNIDLQLPDDPAQGHSVPYPPGLDDIARRAEFEVAFIAFTRLVDLHLKFGDSLKNITIPSDSEVFRKATKTQIARAKVQAVSKLGFRIWKEQYGYTATRDDGKALWSNASFDRWAETRINEMRETLLAYSNNEEWRAQL</sequence>
<dbReference type="Proteomes" id="UP000019373">
    <property type="component" value="Unassembled WGS sequence"/>
</dbReference>
<name>U1GHG0_ENDPU</name>
<dbReference type="HOGENOM" id="CLU_1669381_0_0_1"/>